<evidence type="ECO:0000256" key="1">
    <source>
        <dbReference type="SAM" id="MobiDB-lite"/>
    </source>
</evidence>
<dbReference type="VEuPathDB" id="ToxoDB:TGRUB_431560"/>
<feature type="region of interest" description="Disordered" evidence="1">
    <location>
        <begin position="1"/>
        <end position="65"/>
    </location>
</feature>
<dbReference type="EMBL" id="AFYV02001697">
    <property type="protein sequence ID" value="KFG61150.1"/>
    <property type="molecule type" value="Genomic_DNA"/>
</dbReference>
<name>A0A086LWY2_TOXGO</name>
<accession>A0A086LWY2</accession>
<evidence type="ECO:0000313" key="2">
    <source>
        <dbReference type="EMBL" id="KFG61150.1"/>
    </source>
</evidence>
<sequence>MEGRGDRRTLGVERSARAAEGERGGSEGAVRPRKGESRRGRRLHCVGDNQKAEHMDAQTRRSTEQEAEAMAELRTKRRVPKTTVEPALGAAVENPRISLTAPCMSLLAGEEGRLLRLEPRHRPFSGL</sequence>
<dbReference type="Proteomes" id="UP000028834">
    <property type="component" value="Unassembled WGS sequence"/>
</dbReference>
<comment type="caution">
    <text evidence="2">The sequence shown here is derived from an EMBL/GenBank/DDBJ whole genome shotgun (WGS) entry which is preliminary data.</text>
</comment>
<evidence type="ECO:0000313" key="3">
    <source>
        <dbReference type="Proteomes" id="UP000028834"/>
    </source>
</evidence>
<dbReference type="AlphaFoldDB" id="A0A086LWY2"/>
<feature type="compositionally biased region" description="Basic and acidic residues" evidence="1">
    <location>
        <begin position="50"/>
        <end position="64"/>
    </location>
</feature>
<gene>
    <name evidence="2" type="ORF">TGRUB_431560</name>
</gene>
<reference evidence="2 3" key="1">
    <citation type="submission" date="2014-05" db="EMBL/GenBank/DDBJ databases">
        <authorList>
            <person name="Sibley D."/>
            <person name="Venepally P."/>
            <person name="Karamycheva S."/>
            <person name="Hadjithomas M."/>
            <person name="Khan A."/>
            <person name="Brunk B."/>
            <person name="Roos D."/>
            <person name="Caler E."/>
            <person name="Lorenzi H."/>
        </authorList>
    </citation>
    <scope>NUCLEOTIDE SEQUENCE [LARGE SCALE GENOMIC DNA]</scope>
    <source>
        <strain evidence="2 3">RUB</strain>
    </source>
</reference>
<feature type="compositionally biased region" description="Basic and acidic residues" evidence="1">
    <location>
        <begin position="1"/>
        <end position="25"/>
    </location>
</feature>
<proteinExistence type="predicted"/>
<organism evidence="2 3">
    <name type="scientific">Toxoplasma gondii RUB</name>
    <dbReference type="NCBI Taxonomy" id="935652"/>
    <lineage>
        <taxon>Eukaryota</taxon>
        <taxon>Sar</taxon>
        <taxon>Alveolata</taxon>
        <taxon>Apicomplexa</taxon>
        <taxon>Conoidasida</taxon>
        <taxon>Coccidia</taxon>
        <taxon>Eucoccidiorida</taxon>
        <taxon>Eimeriorina</taxon>
        <taxon>Sarcocystidae</taxon>
        <taxon>Toxoplasma</taxon>
    </lineage>
</organism>
<protein>
    <submittedName>
        <fullName evidence="2">Uncharacterized protein</fullName>
    </submittedName>
</protein>